<dbReference type="EMBL" id="FNPV01000005">
    <property type="protein sequence ID" value="SDY87549.1"/>
    <property type="molecule type" value="Genomic_DNA"/>
</dbReference>
<keyword evidence="1" id="KW-1133">Transmembrane helix</keyword>
<dbReference type="OrthoDB" id="307768at2"/>
<feature type="transmembrane region" description="Helical" evidence="1">
    <location>
        <begin position="102"/>
        <end position="119"/>
    </location>
</feature>
<dbReference type="Pfam" id="PF04246">
    <property type="entry name" value="RseC_MucC"/>
    <property type="match status" value="1"/>
</dbReference>
<dbReference type="STRING" id="159292.SAMN05192546_10592"/>
<dbReference type="Proteomes" id="UP000199230">
    <property type="component" value="Unassembled WGS sequence"/>
</dbReference>
<keyword evidence="1" id="KW-0812">Transmembrane</keyword>
<accession>A0A1H3NH65</accession>
<dbReference type="PIRSF" id="PIRSF004923">
    <property type="entry name" value="RseC"/>
    <property type="match status" value="1"/>
</dbReference>
<reference evidence="2 3" key="1">
    <citation type="submission" date="2016-10" db="EMBL/GenBank/DDBJ databases">
        <authorList>
            <person name="de Groot N.N."/>
        </authorList>
    </citation>
    <scope>NUCLEOTIDE SEQUENCE [LARGE SCALE GENOMIC DNA]</scope>
    <source>
        <strain evidence="2 3">APO</strain>
    </source>
</reference>
<name>A0A1H3NH65_9FIRM</name>
<feature type="transmembrane region" description="Helical" evidence="1">
    <location>
        <begin position="70"/>
        <end position="90"/>
    </location>
</feature>
<dbReference type="PANTHER" id="PTHR35867">
    <property type="entry name" value="PROTEIN RSEC"/>
    <property type="match status" value="1"/>
</dbReference>
<evidence type="ECO:0000313" key="3">
    <source>
        <dbReference type="Proteomes" id="UP000199230"/>
    </source>
</evidence>
<dbReference type="InterPro" id="IPR026268">
    <property type="entry name" value="RseC"/>
</dbReference>
<keyword evidence="1" id="KW-0472">Membrane</keyword>
<evidence type="ECO:0000256" key="1">
    <source>
        <dbReference type="SAM" id="Phobius"/>
    </source>
</evidence>
<dbReference type="PANTHER" id="PTHR35867:SF1">
    <property type="entry name" value="PROTEIN RSEC"/>
    <property type="match status" value="1"/>
</dbReference>
<proteinExistence type="predicted"/>
<dbReference type="InterPro" id="IPR007359">
    <property type="entry name" value="SigmaE_reg_RseC_MucC"/>
</dbReference>
<evidence type="ECO:0000313" key="2">
    <source>
        <dbReference type="EMBL" id="SDY87549.1"/>
    </source>
</evidence>
<organism evidence="2 3">
    <name type="scientific">Tindallia californiensis</name>
    <dbReference type="NCBI Taxonomy" id="159292"/>
    <lineage>
        <taxon>Bacteria</taxon>
        <taxon>Bacillati</taxon>
        <taxon>Bacillota</taxon>
        <taxon>Clostridia</taxon>
        <taxon>Peptostreptococcales</taxon>
        <taxon>Tindalliaceae</taxon>
        <taxon>Tindallia</taxon>
    </lineage>
</organism>
<dbReference type="AlphaFoldDB" id="A0A1H3NH65"/>
<dbReference type="RefSeq" id="WP_093313120.1">
    <property type="nucleotide sequence ID" value="NZ_FNPV01000005.1"/>
</dbReference>
<keyword evidence="3" id="KW-1185">Reference proteome</keyword>
<gene>
    <name evidence="2" type="ORF">SAMN05192546_10592</name>
</gene>
<protein>
    <submittedName>
        <fullName evidence="2">Positive regulator of sigma(E), RseC/MucC</fullName>
    </submittedName>
</protein>
<sequence length="158" mass="17671">MKQCGQIIQLMDDTAKVKMQRHSSCAGCNACKMGATEKPIELEALNPLMAKEGDWVEVEMDNQHVLSAAFMMYMIPLLFLIFGVLVGHVFLEAIGIGEFQELLTAIIAFLFTALAYLILNRSEKKKSFKEKMLPQIVDIVDTPEEIAAALMDENETNK</sequence>